<comment type="caution">
    <text evidence="2">The sequence shown here is derived from an EMBL/GenBank/DDBJ whole genome shotgun (WGS) entry which is preliminary data.</text>
</comment>
<gene>
    <name evidence="2" type="ORF">CHO01_39640</name>
    <name evidence="3" type="ORF">HNR08_000507</name>
</gene>
<dbReference type="InterPro" id="IPR049945">
    <property type="entry name" value="AAA_22"/>
</dbReference>
<feature type="domain" description="ORC1/DEAH AAA+ ATPase" evidence="1">
    <location>
        <begin position="60"/>
        <end position="206"/>
    </location>
</feature>
<evidence type="ECO:0000313" key="3">
    <source>
        <dbReference type="EMBL" id="MBB5471771.1"/>
    </source>
</evidence>
<dbReference type="PANTHER" id="PTHR35894:SF1">
    <property type="entry name" value="PHOSPHORIBULOKINASE _ URIDINE KINASE FAMILY"/>
    <property type="match status" value="1"/>
</dbReference>
<reference evidence="2 4" key="1">
    <citation type="submission" date="2019-07" db="EMBL/GenBank/DDBJ databases">
        <title>Whole genome shotgun sequence of Cellulomonas hominis NBRC 16055.</title>
        <authorList>
            <person name="Hosoyama A."/>
            <person name="Uohara A."/>
            <person name="Ohji S."/>
            <person name="Ichikawa N."/>
        </authorList>
    </citation>
    <scope>NUCLEOTIDE SEQUENCE [LARGE SCALE GENOMIC DNA]</scope>
    <source>
        <strain evidence="2 4">NBRC 16055</strain>
    </source>
</reference>
<dbReference type="Proteomes" id="UP000564629">
    <property type="component" value="Unassembled WGS sequence"/>
</dbReference>
<keyword evidence="4" id="KW-1185">Reference proteome</keyword>
<dbReference type="Proteomes" id="UP000321723">
    <property type="component" value="Unassembled WGS sequence"/>
</dbReference>
<organism evidence="2 4">
    <name type="scientific">Cellulomonas hominis</name>
    <dbReference type="NCBI Taxonomy" id="156981"/>
    <lineage>
        <taxon>Bacteria</taxon>
        <taxon>Bacillati</taxon>
        <taxon>Actinomycetota</taxon>
        <taxon>Actinomycetes</taxon>
        <taxon>Micrococcales</taxon>
        <taxon>Cellulomonadaceae</taxon>
        <taxon>Cellulomonas</taxon>
    </lineage>
</organism>
<name>A0A511FLX1_9CELL</name>
<accession>A0A511FLX1</accession>
<sequence length="304" mass="34243">MPTTEPAPDRSILGKNDDGRRFLTRGLGELVPPAPREEQVSFLVTKEHRRFAEFADTVRRHRHVGLCWGPPGVGKTLSARHYAGTDHWARWQHTLTSGTDPGAVPERVLQARTAFWTPTVNASTREVDRALPRACQEISYAVDYHQYGKVDPFVHPASAGSALTELLIIDEADRLRTAGLEQVRDYYDRHRLGVILIGMPGIEKRLARYPQLYSRIGFAHEYRSLGPDELTAVLTRRWQSDKHPDEDDLAQAAAITTVARVTGGNFRLVDRLLTQIERIRQINHLPTVTPEVVEAAREALLFGH</sequence>
<dbReference type="InterPro" id="IPR052026">
    <property type="entry name" value="ExeA_AAA_ATPase_DNA-bind"/>
</dbReference>
<dbReference type="RefSeq" id="WP_146840843.1">
    <property type="nucleotide sequence ID" value="NZ_BJVQ01000120.1"/>
</dbReference>
<dbReference type="OrthoDB" id="9801665at2"/>
<evidence type="ECO:0000313" key="4">
    <source>
        <dbReference type="Proteomes" id="UP000321723"/>
    </source>
</evidence>
<dbReference type="Pfam" id="PF13401">
    <property type="entry name" value="AAA_22"/>
    <property type="match status" value="1"/>
</dbReference>
<evidence type="ECO:0000313" key="2">
    <source>
        <dbReference type="EMBL" id="GEL48848.1"/>
    </source>
</evidence>
<evidence type="ECO:0000259" key="1">
    <source>
        <dbReference type="Pfam" id="PF13401"/>
    </source>
</evidence>
<evidence type="ECO:0000313" key="5">
    <source>
        <dbReference type="Proteomes" id="UP000564629"/>
    </source>
</evidence>
<dbReference type="AlphaFoldDB" id="A0A511FLX1"/>
<dbReference type="GO" id="GO:0005524">
    <property type="term" value="F:ATP binding"/>
    <property type="evidence" value="ECO:0007669"/>
    <property type="project" value="UniProtKB-KW"/>
</dbReference>
<proteinExistence type="predicted"/>
<dbReference type="EMBL" id="BJVQ01000120">
    <property type="protein sequence ID" value="GEL48848.1"/>
    <property type="molecule type" value="Genomic_DNA"/>
</dbReference>
<reference evidence="3 5" key="2">
    <citation type="submission" date="2020-08" db="EMBL/GenBank/DDBJ databases">
        <title>Sequencing the genomes of 1000 actinobacteria strains.</title>
        <authorList>
            <person name="Klenk H.-P."/>
        </authorList>
    </citation>
    <scope>NUCLEOTIDE SEQUENCE [LARGE SCALE GENOMIC DNA]</scope>
    <source>
        <strain evidence="3 5">DSM 9581</strain>
    </source>
</reference>
<keyword evidence="2" id="KW-0067">ATP-binding</keyword>
<dbReference type="Gene3D" id="3.40.50.300">
    <property type="entry name" value="P-loop containing nucleotide triphosphate hydrolases"/>
    <property type="match status" value="1"/>
</dbReference>
<keyword evidence="2" id="KW-0547">Nucleotide-binding</keyword>
<dbReference type="GO" id="GO:0016887">
    <property type="term" value="F:ATP hydrolysis activity"/>
    <property type="evidence" value="ECO:0007669"/>
    <property type="project" value="InterPro"/>
</dbReference>
<dbReference type="InterPro" id="IPR027417">
    <property type="entry name" value="P-loop_NTPase"/>
</dbReference>
<dbReference type="PANTHER" id="PTHR35894">
    <property type="entry name" value="GENERAL SECRETION PATHWAY PROTEIN A-RELATED"/>
    <property type="match status" value="1"/>
</dbReference>
<dbReference type="EMBL" id="JACHDN010000001">
    <property type="protein sequence ID" value="MBB5471771.1"/>
    <property type="molecule type" value="Genomic_DNA"/>
</dbReference>
<dbReference type="SUPFAM" id="SSF52540">
    <property type="entry name" value="P-loop containing nucleoside triphosphate hydrolases"/>
    <property type="match status" value="1"/>
</dbReference>
<protein>
    <submittedName>
        <fullName evidence="2">ATP-binding protein</fullName>
    </submittedName>
</protein>